<protein>
    <submittedName>
        <fullName evidence="2">Uncharacterized protein</fullName>
    </submittedName>
</protein>
<proteinExistence type="predicted"/>
<sequence>MESRNTNKCSDAEKRKAAMQLKRRDTYNQISAHRREALLLSRRMRKQDSGKHRVLEDPVVGGLEQGTPSWYKGGFPKQTALIIREPTSLLQK</sequence>
<dbReference type="EMBL" id="MJEQ01002396">
    <property type="protein sequence ID" value="OIT27474.1"/>
    <property type="molecule type" value="Genomic_DNA"/>
</dbReference>
<evidence type="ECO:0000256" key="1">
    <source>
        <dbReference type="SAM" id="MobiDB-lite"/>
    </source>
</evidence>
<reference evidence="2" key="1">
    <citation type="submission" date="2016-11" db="EMBL/GenBank/DDBJ databases">
        <title>The genome of Nicotiana attenuata.</title>
        <authorList>
            <person name="Xu S."/>
            <person name="Brockmoeller T."/>
            <person name="Gaquerel E."/>
            <person name="Navarro A."/>
            <person name="Kuhl H."/>
            <person name="Gase K."/>
            <person name="Ling Z."/>
            <person name="Zhou W."/>
            <person name="Kreitzer C."/>
            <person name="Stanke M."/>
            <person name="Tang H."/>
            <person name="Lyons E."/>
            <person name="Pandey P."/>
            <person name="Pandey S.P."/>
            <person name="Timmermann B."/>
            <person name="Baldwin I.T."/>
        </authorList>
    </citation>
    <scope>NUCLEOTIDE SEQUENCE [LARGE SCALE GENOMIC DNA]</scope>
    <source>
        <strain evidence="2">UT</strain>
    </source>
</reference>
<name>A0A1J6KBM8_NICAT</name>
<gene>
    <name evidence="2" type="ORF">A4A49_59728</name>
</gene>
<dbReference type="Proteomes" id="UP000187609">
    <property type="component" value="Unassembled WGS sequence"/>
</dbReference>
<dbReference type="AlphaFoldDB" id="A0A1J6KBM8"/>
<feature type="compositionally biased region" description="Basic and acidic residues" evidence="1">
    <location>
        <begin position="1"/>
        <end position="26"/>
    </location>
</feature>
<feature type="non-terminal residue" evidence="2">
    <location>
        <position position="92"/>
    </location>
</feature>
<comment type="caution">
    <text evidence="2">The sequence shown here is derived from an EMBL/GenBank/DDBJ whole genome shotgun (WGS) entry which is preliminary data.</text>
</comment>
<evidence type="ECO:0000313" key="2">
    <source>
        <dbReference type="EMBL" id="OIT27474.1"/>
    </source>
</evidence>
<feature type="region of interest" description="Disordered" evidence="1">
    <location>
        <begin position="1"/>
        <end position="28"/>
    </location>
</feature>
<accession>A0A1J6KBM8</accession>
<organism evidence="2 3">
    <name type="scientific">Nicotiana attenuata</name>
    <name type="common">Coyote tobacco</name>
    <dbReference type="NCBI Taxonomy" id="49451"/>
    <lineage>
        <taxon>Eukaryota</taxon>
        <taxon>Viridiplantae</taxon>
        <taxon>Streptophyta</taxon>
        <taxon>Embryophyta</taxon>
        <taxon>Tracheophyta</taxon>
        <taxon>Spermatophyta</taxon>
        <taxon>Magnoliopsida</taxon>
        <taxon>eudicotyledons</taxon>
        <taxon>Gunneridae</taxon>
        <taxon>Pentapetalae</taxon>
        <taxon>asterids</taxon>
        <taxon>lamiids</taxon>
        <taxon>Solanales</taxon>
        <taxon>Solanaceae</taxon>
        <taxon>Nicotianoideae</taxon>
        <taxon>Nicotianeae</taxon>
        <taxon>Nicotiana</taxon>
    </lineage>
</organism>
<dbReference type="Gramene" id="OIT27474">
    <property type="protein sequence ID" value="OIT27474"/>
    <property type="gene ID" value="A4A49_59728"/>
</dbReference>
<keyword evidence="3" id="KW-1185">Reference proteome</keyword>
<evidence type="ECO:0000313" key="3">
    <source>
        <dbReference type="Proteomes" id="UP000187609"/>
    </source>
</evidence>